<organism evidence="1 2">
    <name type="scientific">Popillia japonica</name>
    <name type="common">Japanese beetle</name>
    <dbReference type="NCBI Taxonomy" id="7064"/>
    <lineage>
        <taxon>Eukaryota</taxon>
        <taxon>Metazoa</taxon>
        <taxon>Ecdysozoa</taxon>
        <taxon>Arthropoda</taxon>
        <taxon>Hexapoda</taxon>
        <taxon>Insecta</taxon>
        <taxon>Pterygota</taxon>
        <taxon>Neoptera</taxon>
        <taxon>Endopterygota</taxon>
        <taxon>Coleoptera</taxon>
        <taxon>Polyphaga</taxon>
        <taxon>Scarabaeiformia</taxon>
        <taxon>Scarabaeidae</taxon>
        <taxon>Rutelinae</taxon>
        <taxon>Popillia</taxon>
    </lineage>
</organism>
<reference evidence="1 2" key="1">
    <citation type="journal article" date="2024" name="BMC Genomics">
        <title>De novo assembly and annotation of Popillia japonica's genome with initial clues to its potential as an invasive pest.</title>
        <authorList>
            <person name="Cucini C."/>
            <person name="Boschi S."/>
            <person name="Funari R."/>
            <person name="Cardaioli E."/>
            <person name="Iannotti N."/>
            <person name="Marturano G."/>
            <person name="Paoli F."/>
            <person name="Bruttini M."/>
            <person name="Carapelli A."/>
            <person name="Frati F."/>
            <person name="Nardi F."/>
        </authorList>
    </citation>
    <scope>NUCLEOTIDE SEQUENCE [LARGE SCALE GENOMIC DNA]</scope>
    <source>
        <strain evidence="1">DMR45628</strain>
    </source>
</reference>
<keyword evidence="2" id="KW-1185">Reference proteome</keyword>
<evidence type="ECO:0008006" key="3">
    <source>
        <dbReference type="Google" id="ProtNLM"/>
    </source>
</evidence>
<dbReference type="AlphaFoldDB" id="A0AAW1IG14"/>
<gene>
    <name evidence="1" type="ORF">QE152_g35278</name>
</gene>
<dbReference type="EMBL" id="JASPKY010000588">
    <property type="protein sequence ID" value="KAK9688542.1"/>
    <property type="molecule type" value="Genomic_DNA"/>
</dbReference>
<accession>A0AAW1IG14</accession>
<comment type="caution">
    <text evidence="1">The sequence shown here is derived from an EMBL/GenBank/DDBJ whole genome shotgun (WGS) entry which is preliminary data.</text>
</comment>
<evidence type="ECO:0000313" key="2">
    <source>
        <dbReference type="Proteomes" id="UP001458880"/>
    </source>
</evidence>
<evidence type="ECO:0000313" key="1">
    <source>
        <dbReference type="EMBL" id="KAK9688542.1"/>
    </source>
</evidence>
<proteinExistence type="predicted"/>
<protein>
    <recommendedName>
        <fullName evidence="3">VASt domain-containing protein</fullName>
    </recommendedName>
</protein>
<sequence>MRVTETCAEINLQDLLDHTSARLRMYLDEVLESITDEERSSLELLSKWGCDGSQQQQFKQKFGNSTDSGSNIFQSSFVPIRLICNIGDKKKIIWQNRVPSSARYCRPIRIRFVHETKDITNEEIYYIEYQIKTLKKSEVRRTNGSLLKVKHTLAFTMIDAKVCNAATNTSSTMRCYICGQTSKRLQ</sequence>
<dbReference type="Proteomes" id="UP001458880">
    <property type="component" value="Unassembled WGS sequence"/>
</dbReference>
<name>A0AAW1IG14_POPJA</name>